<organism evidence="1 2">
    <name type="scientific">Rheinheimera aquimaris</name>
    <dbReference type="NCBI Taxonomy" id="412437"/>
    <lineage>
        <taxon>Bacteria</taxon>
        <taxon>Pseudomonadati</taxon>
        <taxon>Pseudomonadota</taxon>
        <taxon>Gammaproteobacteria</taxon>
        <taxon>Chromatiales</taxon>
        <taxon>Chromatiaceae</taxon>
        <taxon>Rheinheimera</taxon>
    </lineage>
</organism>
<evidence type="ECO:0000313" key="1">
    <source>
        <dbReference type="EMBL" id="GAA0562033.1"/>
    </source>
</evidence>
<sequence length="102" mass="11719">MFDSESHVKSAVLDQEHLADVLRNNDDFDQKIRARIVELAEQGLIEIYTYRGEDIHTLTRLEAIAVLQCQDNWCWETKAGTKCLYFLAPVINHLGHAKYGTN</sequence>
<evidence type="ECO:0000313" key="2">
    <source>
        <dbReference type="Proteomes" id="UP001501169"/>
    </source>
</evidence>
<keyword evidence="2" id="KW-1185">Reference proteome</keyword>
<name>A0ABN1E9L6_9GAMM</name>
<dbReference type="EMBL" id="BAAAEO010000005">
    <property type="protein sequence ID" value="GAA0562033.1"/>
    <property type="molecule type" value="Genomic_DNA"/>
</dbReference>
<protein>
    <submittedName>
        <fullName evidence="1">Uncharacterized protein</fullName>
    </submittedName>
</protein>
<reference evidence="1 2" key="1">
    <citation type="journal article" date="2019" name="Int. J. Syst. Evol. Microbiol.">
        <title>The Global Catalogue of Microorganisms (GCM) 10K type strain sequencing project: providing services to taxonomists for standard genome sequencing and annotation.</title>
        <authorList>
            <consortium name="The Broad Institute Genomics Platform"/>
            <consortium name="The Broad Institute Genome Sequencing Center for Infectious Disease"/>
            <person name="Wu L."/>
            <person name="Ma J."/>
        </authorList>
    </citation>
    <scope>NUCLEOTIDE SEQUENCE [LARGE SCALE GENOMIC DNA]</scope>
    <source>
        <strain evidence="1 2">JCM 14331</strain>
    </source>
</reference>
<accession>A0ABN1E9L6</accession>
<gene>
    <name evidence="1" type="ORF">GCM10009098_32710</name>
</gene>
<dbReference type="Proteomes" id="UP001501169">
    <property type="component" value="Unassembled WGS sequence"/>
</dbReference>
<proteinExistence type="predicted"/>
<comment type="caution">
    <text evidence="1">The sequence shown here is derived from an EMBL/GenBank/DDBJ whole genome shotgun (WGS) entry which is preliminary data.</text>
</comment>